<dbReference type="InterPro" id="IPR051813">
    <property type="entry name" value="HepT_RNase_toxin"/>
</dbReference>
<dbReference type="RefSeq" id="WP_184653672.1">
    <property type="nucleotide sequence ID" value="NZ_JACHBU010000001.1"/>
</dbReference>
<dbReference type="GO" id="GO:0000166">
    <property type="term" value="F:nucleotide binding"/>
    <property type="evidence" value="ECO:0007669"/>
    <property type="project" value="UniProtKB-KW"/>
</dbReference>
<reference evidence="6 7" key="1">
    <citation type="submission" date="2020-08" db="EMBL/GenBank/DDBJ databases">
        <title>The Agave Microbiome: Exploring the role of microbial communities in plant adaptations to desert environments.</title>
        <authorList>
            <person name="Partida-Martinez L.P."/>
        </authorList>
    </citation>
    <scope>NUCLEOTIDE SEQUENCE [LARGE SCALE GENOMIC DNA]</scope>
    <source>
        <strain evidence="6 7">AS3.12</strain>
    </source>
</reference>
<dbReference type="GO" id="GO:0110001">
    <property type="term" value="C:toxin-antitoxin complex"/>
    <property type="evidence" value="ECO:0007669"/>
    <property type="project" value="InterPro"/>
</dbReference>
<evidence type="ECO:0000256" key="2">
    <source>
        <dbReference type="ARBA" id="ARBA00022649"/>
    </source>
</evidence>
<dbReference type="PANTHER" id="PTHR34139">
    <property type="entry name" value="UPF0331 PROTEIN MJ0127"/>
    <property type="match status" value="1"/>
</dbReference>
<evidence type="ECO:0000313" key="6">
    <source>
        <dbReference type="EMBL" id="MBB6507216.1"/>
    </source>
</evidence>
<sequence>MTGSRLEVYLERISVAGSRAIAYVDGADRVSFGADQRTQDAVIANIAAIGECVTKIMDRFPEFAAAHPEVPWQDIRAMRNRVAHQYFDIDVDTVWRTVTIDLPDLLEQLQSLRNFHAQGE</sequence>
<dbReference type="Pfam" id="PF01934">
    <property type="entry name" value="HepT-like"/>
    <property type="match status" value="1"/>
</dbReference>
<keyword evidence="1" id="KW-0597">Phosphoprotein</keyword>
<evidence type="ECO:0000256" key="5">
    <source>
        <dbReference type="ARBA" id="ARBA00022801"/>
    </source>
</evidence>
<keyword evidence="4" id="KW-0547">Nucleotide-binding</keyword>
<proteinExistence type="predicted"/>
<dbReference type="GO" id="GO:0004540">
    <property type="term" value="F:RNA nuclease activity"/>
    <property type="evidence" value="ECO:0007669"/>
    <property type="project" value="InterPro"/>
</dbReference>
<evidence type="ECO:0000256" key="3">
    <source>
        <dbReference type="ARBA" id="ARBA00022722"/>
    </source>
</evidence>
<organism evidence="6 7">
    <name type="scientific">Rhizobium soli</name>
    <dbReference type="NCBI Taxonomy" id="424798"/>
    <lineage>
        <taxon>Bacteria</taxon>
        <taxon>Pseudomonadati</taxon>
        <taxon>Pseudomonadota</taxon>
        <taxon>Alphaproteobacteria</taxon>
        <taxon>Hyphomicrobiales</taxon>
        <taxon>Rhizobiaceae</taxon>
        <taxon>Rhizobium/Agrobacterium group</taxon>
        <taxon>Rhizobium</taxon>
    </lineage>
</organism>
<keyword evidence="3" id="KW-0540">Nuclease</keyword>
<dbReference type="EMBL" id="JACHBU010000001">
    <property type="protein sequence ID" value="MBB6507216.1"/>
    <property type="molecule type" value="Genomic_DNA"/>
</dbReference>
<keyword evidence="5" id="KW-0378">Hydrolase</keyword>
<evidence type="ECO:0000313" key="7">
    <source>
        <dbReference type="Proteomes" id="UP000585437"/>
    </source>
</evidence>
<dbReference type="InterPro" id="IPR008201">
    <property type="entry name" value="HepT-like"/>
</dbReference>
<keyword evidence="2" id="KW-1277">Toxin-antitoxin system</keyword>
<dbReference type="GO" id="GO:0016787">
    <property type="term" value="F:hydrolase activity"/>
    <property type="evidence" value="ECO:0007669"/>
    <property type="project" value="UniProtKB-KW"/>
</dbReference>
<comment type="caution">
    <text evidence="6">The sequence shown here is derived from an EMBL/GenBank/DDBJ whole genome shotgun (WGS) entry which is preliminary data.</text>
</comment>
<evidence type="ECO:0000256" key="4">
    <source>
        <dbReference type="ARBA" id="ARBA00022741"/>
    </source>
</evidence>
<dbReference type="AlphaFoldDB" id="A0A7X0JGL4"/>
<dbReference type="PANTHER" id="PTHR34139:SF1">
    <property type="entry name" value="RNASE MJ1380-RELATED"/>
    <property type="match status" value="1"/>
</dbReference>
<gene>
    <name evidence="6" type="ORF">F4695_000535</name>
</gene>
<protein>
    <submittedName>
        <fullName evidence="6">Uncharacterized protein with HEPN domain</fullName>
    </submittedName>
</protein>
<accession>A0A7X0JGL4</accession>
<dbReference type="Proteomes" id="UP000585437">
    <property type="component" value="Unassembled WGS sequence"/>
</dbReference>
<evidence type="ECO:0000256" key="1">
    <source>
        <dbReference type="ARBA" id="ARBA00022553"/>
    </source>
</evidence>
<name>A0A7X0JGL4_9HYPH</name>
<keyword evidence="7" id="KW-1185">Reference proteome</keyword>